<protein>
    <submittedName>
        <fullName evidence="1">Uncharacterized protein</fullName>
    </submittedName>
</protein>
<name>A0ACC3C4U5_PYRYE</name>
<reference evidence="1" key="1">
    <citation type="submission" date="2019-11" db="EMBL/GenBank/DDBJ databases">
        <title>Nori genome reveals adaptations in red seaweeds to the harsh intertidal environment.</title>
        <authorList>
            <person name="Wang D."/>
            <person name="Mao Y."/>
        </authorList>
    </citation>
    <scope>NUCLEOTIDE SEQUENCE</scope>
    <source>
        <tissue evidence="1">Gametophyte</tissue>
    </source>
</reference>
<sequence>MFRRGRRGGGSGGGGGGGGGGDDGRASFAAAVRAGDVATVKTALAADSTLGRGPVDGDKTPLHEASELGHTDIAEELLRVGATVDAVDTDRSTPLHRTASSGHKDVAEKLLRAGAAVDAANKYGSTPLHQAAYSGQKDVAEQLLRASAAVDAADKEGRTPLHEAAGSGHKHVAEQLLRAGAAVDAADADGSTPLHRAASWGHKDVAEQLLRAGAAVNAATVGRLTPLHQAANSGHKDVAEQLLRAGAAVDAANEYGSTPLHQAAYSGHKDVAEQLLRAGAAVDAANNYASTPLHLAVESGHKGVTEQLLLAGAAVDARDVGRRTPLRWAADAVLRWAIDDDSVARSVEVVCVLVAWGAVASADVRPSAVRGATTRGKRLRSALSTMRVLSPEEISDAKAEWNAAAAKAKDEVAVVSAAARALAELQVVHDGFVAAPETLTLAAIKEELVRSRIRDARCLQIAHRVLLFADRVGVFAREDGGVTTQRRNDLFQRVYQPTVGWLDTPGDRGLVASIVHHAAEQGLVDQMHLSIMGVALELDHKFSTQLKAVVERLNRLESATVNAGKLLCDTVQELRDLKEHLRDKEELDRKVALAKSAVKIGVSLAPVVGAALNASVDVVAAFADGTTELAVVCRHLVDPADIAAARQVLQHVSDASGTLPAAHLEQLQAVLHPYASIKDVNEALAFVEEALVDEGVEDEGVSGDIPKVQHDSVAEEPASDEAEDKLEKFKDVVIDVAIEHGVDEMAPDKRGRAQPGSAKPTPTPVATPAGVLGGAGVHAPPYNSIGRSPPARPEAAESDEAGTSAAPLPTPHPVRPPSSPALAGGVAASVSPPPAGPLAHAPGELVGATGVPAMALLRGGGPSSPATDFGAPFFAGVLRWDCDTLASKLVDYVTCGYAPPKRAAFDTLVRGCAAAHDIVGATLVRCSDPAETAAYLLGESPPSHGVAVSVTSFIKYAQRYAASP</sequence>
<comment type="caution">
    <text evidence="1">The sequence shown here is derived from an EMBL/GenBank/DDBJ whole genome shotgun (WGS) entry which is preliminary data.</text>
</comment>
<accession>A0ACC3C4U5</accession>
<dbReference type="EMBL" id="CM020619">
    <property type="protein sequence ID" value="KAK1864971.1"/>
    <property type="molecule type" value="Genomic_DNA"/>
</dbReference>
<organism evidence="1 2">
    <name type="scientific">Pyropia yezoensis</name>
    <name type="common">Susabi-nori</name>
    <name type="synonym">Porphyra yezoensis</name>
    <dbReference type="NCBI Taxonomy" id="2788"/>
    <lineage>
        <taxon>Eukaryota</taxon>
        <taxon>Rhodophyta</taxon>
        <taxon>Bangiophyceae</taxon>
        <taxon>Bangiales</taxon>
        <taxon>Bangiaceae</taxon>
        <taxon>Pyropia</taxon>
    </lineage>
</organism>
<proteinExistence type="predicted"/>
<dbReference type="Proteomes" id="UP000798662">
    <property type="component" value="Chromosome 2"/>
</dbReference>
<evidence type="ECO:0000313" key="1">
    <source>
        <dbReference type="EMBL" id="KAK1864971.1"/>
    </source>
</evidence>
<keyword evidence="2" id="KW-1185">Reference proteome</keyword>
<gene>
    <name evidence="1" type="ORF">I4F81_007507</name>
</gene>
<evidence type="ECO:0000313" key="2">
    <source>
        <dbReference type="Proteomes" id="UP000798662"/>
    </source>
</evidence>